<evidence type="ECO:0000313" key="2">
    <source>
        <dbReference type="EMBL" id="MXR20637.1"/>
    </source>
</evidence>
<dbReference type="AlphaFoldDB" id="A0A6B0SHT6"/>
<comment type="caution">
    <text evidence="2">The sequence shown here is derived from an EMBL/GenBank/DDBJ whole genome shotgun (WGS) entry which is preliminary data.</text>
</comment>
<dbReference type="RefSeq" id="WP_159526172.1">
    <property type="nucleotide sequence ID" value="NZ_WUUU01000053.1"/>
</dbReference>
<gene>
    <name evidence="2" type="ORF">GRX66_08445</name>
</gene>
<dbReference type="Proteomes" id="UP000471521">
    <property type="component" value="Unassembled WGS sequence"/>
</dbReference>
<accession>A0A6B0SHT6</accession>
<protein>
    <submittedName>
        <fullName evidence="2">Uncharacterized protein</fullName>
    </submittedName>
</protein>
<sequence>MHILHVGLDIPLSHGQAMQVLWTGLVTLVGVGYLLYRDYRAYSERAGERP</sequence>
<organism evidence="2 3">
    <name type="scientific">Halobacterium bonnevillei</name>
    <dbReference type="NCBI Taxonomy" id="2692200"/>
    <lineage>
        <taxon>Archaea</taxon>
        <taxon>Methanobacteriati</taxon>
        <taxon>Methanobacteriota</taxon>
        <taxon>Stenosarchaea group</taxon>
        <taxon>Halobacteria</taxon>
        <taxon>Halobacteriales</taxon>
        <taxon>Halobacteriaceae</taxon>
        <taxon>Halobacterium</taxon>
    </lineage>
</organism>
<evidence type="ECO:0000256" key="1">
    <source>
        <dbReference type="SAM" id="Phobius"/>
    </source>
</evidence>
<reference evidence="2 3" key="1">
    <citation type="submission" date="2019-12" db="EMBL/GenBank/DDBJ databases">
        <title>Isolation and characterization of three novel carbon monoxide-oxidizing members of Halobacteria from salione crusts and soils.</title>
        <authorList>
            <person name="Myers M.R."/>
            <person name="King G.M."/>
        </authorList>
    </citation>
    <scope>NUCLEOTIDE SEQUENCE [LARGE SCALE GENOMIC DNA]</scope>
    <source>
        <strain evidence="2 3">PCN9</strain>
    </source>
</reference>
<keyword evidence="1" id="KW-1133">Transmembrane helix</keyword>
<evidence type="ECO:0000313" key="3">
    <source>
        <dbReference type="Proteomes" id="UP000471521"/>
    </source>
</evidence>
<name>A0A6B0SHT6_9EURY</name>
<keyword evidence="3" id="KW-1185">Reference proteome</keyword>
<keyword evidence="1" id="KW-0472">Membrane</keyword>
<proteinExistence type="predicted"/>
<feature type="transmembrane region" description="Helical" evidence="1">
    <location>
        <begin position="20"/>
        <end position="36"/>
    </location>
</feature>
<dbReference type="EMBL" id="WUUU01000053">
    <property type="protein sequence ID" value="MXR20637.1"/>
    <property type="molecule type" value="Genomic_DNA"/>
</dbReference>
<keyword evidence="1" id="KW-0812">Transmembrane</keyword>